<gene>
    <name evidence="3" type="ORF">FWK35_00021565</name>
</gene>
<evidence type="ECO:0000259" key="2">
    <source>
        <dbReference type="PROSITE" id="PS50157"/>
    </source>
</evidence>
<dbReference type="SMART" id="SM00355">
    <property type="entry name" value="ZnF_C2H2"/>
    <property type="match status" value="1"/>
</dbReference>
<evidence type="ECO:0000313" key="3">
    <source>
        <dbReference type="EMBL" id="KAF0749508.1"/>
    </source>
</evidence>
<comment type="caution">
    <text evidence="3">The sequence shown here is derived from an EMBL/GenBank/DDBJ whole genome shotgun (WGS) entry which is preliminary data.</text>
</comment>
<name>A0A6G0Y5P6_APHCR</name>
<dbReference type="AlphaFoldDB" id="A0A6G0Y5P6"/>
<dbReference type="InterPro" id="IPR013087">
    <property type="entry name" value="Znf_C2H2_type"/>
</dbReference>
<dbReference type="SUPFAM" id="SSF57667">
    <property type="entry name" value="beta-beta-alpha zinc fingers"/>
    <property type="match status" value="1"/>
</dbReference>
<keyword evidence="4" id="KW-1185">Reference proteome</keyword>
<sequence>MVKISSFIQMSKNPFMNCKSRKRQKKRGPVPRAQTVKPFCPRTMVRYDNTTTGYNTLWACKMCLKSLLSEEAARAHVIICNTKTKKMASNPQPKKDDVIAHYICSTCNKVFSRYVSLKRHLENHKKLPSGLESEESDNEMIYNVKEELDEDIVEADLIKGEYFDDSD</sequence>
<dbReference type="GO" id="GO:0008270">
    <property type="term" value="F:zinc ion binding"/>
    <property type="evidence" value="ECO:0007669"/>
    <property type="project" value="UniProtKB-KW"/>
</dbReference>
<dbReference type="Pfam" id="PF13912">
    <property type="entry name" value="zf-C2H2_6"/>
    <property type="match status" value="1"/>
</dbReference>
<proteinExistence type="predicted"/>
<keyword evidence="1" id="KW-0863">Zinc-finger</keyword>
<dbReference type="InterPro" id="IPR036236">
    <property type="entry name" value="Znf_C2H2_sf"/>
</dbReference>
<organism evidence="3 4">
    <name type="scientific">Aphis craccivora</name>
    <name type="common">Cowpea aphid</name>
    <dbReference type="NCBI Taxonomy" id="307492"/>
    <lineage>
        <taxon>Eukaryota</taxon>
        <taxon>Metazoa</taxon>
        <taxon>Ecdysozoa</taxon>
        <taxon>Arthropoda</taxon>
        <taxon>Hexapoda</taxon>
        <taxon>Insecta</taxon>
        <taxon>Pterygota</taxon>
        <taxon>Neoptera</taxon>
        <taxon>Paraneoptera</taxon>
        <taxon>Hemiptera</taxon>
        <taxon>Sternorrhyncha</taxon>
        <taxon>Aphidomorpha</taxon>
        <taxon>Aphidoidea</taxon>
        <taxon>Aphididae</taxon>
        <taxon>Aphidini</taxon>
        <taxon>Aphis</taxon>
        <taxon>Aphis</taxon>
    </lineage>
</organism>
<dbReference type="OrthoDB" id="6629309at2759"/>
<dbReference type="PROSITE" id="PS50157">
    <property type="entry name" value="ZINC_FINGER_C2H2_2"/>
    <property type="match status" value="1"/>
</dbReference>
<accession>A0A6G0Y5P6</accession>
<keyword evidence="1" id="KW-0479">Metal-binding</keyword>
<protein>
    <submittedName>
        <fullName evidence="3">C2H2-type domain-containing protein</fullName>
    </submittedName>
</protein>
<dbReference type="Proteomes" id="UP000478052">
    <property type="component" value="Unassembled WGS sequence"/>
</dbReference>
<dbReference type="EMBL" id="VUJU01006070">
    <property type="protein sequence ID" value="KAF0749508.1"/>
    <property type="molecule type" value="Genomic_DNA"/>
</dbReference>
<dbReference type="Gene3D" id="3.30.160.60">
    <property type="entry name" value="Classic Zinc Finger"/>
    <property type="match status" value="1"/>
</dbReference>
<reference evidence="3 4" key="1">
    <citation type="submission" date="2019-08" db="EMBL/GenBank/DDBJ databases">
        <title>Whole genome of Aphis craccivora.</title>
        <authorList>
            <person name="Voronova N.V."/>
            <person name="Shulinski R.S."/>
            <person name="Bandarenka Y.V."/>
            <person name="Zhorov D.G."/>
            <person name="Warner D."/>
        </authorList>
    </citation>
    <scope>NUCLEOTIDE SEQUENCE [LARGE SCALE GENOMIC DNA]</scope>
    <source>
        <strain evidence="3">180601</strain>
        <tissue evidence="3">Whole Body</tissue>
    </source>
</reference>
<evidence type="ECO:0000313" key="4">
    <source>
        <dbReference type="Proteomes" id="UP000478052"/>
    </source>
</evidence>
<feature type="domain" description="C2H2-type" evidence="2">
    <location>
        <begin position="102"/>
        <end position="124"/>
    </location>
</feature>
<keyword evidence="1" id="KW-0862">Zinc</keyword>
<dbReference type="PROSITE" id="PS00028">
    <property type="entry name" value="ZINC_FINGER_C2H2_1"/>
    <property type="match status" value="1"/>
</dbReference>
<evidence type="ECO:0000256" key="1">
    <source>
        <dbReference type="PROSITE-ProRule" id="PRU00042"/>
    </source>
</evidence>